<dbReference type="InterPro" id="IPR008972">
    <property type="entry name" value="Cupredoxin"/>
</dbReference>
<dbReference type="STRING" id="1459636.NTE_00130"/>
<dbReference type="KEGG" id="nev:NTE_00130"/>
<dbReference type="AlphaFoldDB" id="A0A075MN47"/>
<sequence length="302" mass="31846">MSKFKHGSAVLAAATLLAITSSLLLAASLQSAFSQTTSSTTTSFNPQPGYSQAREDPSFAVHIPFTDLGFSPFLPTTISIPTGMTVIWFNEDESEHSVTVDAGSPGVPQGAEFDSDMIAPGGFFTHTFTVPGTYEYHDSANPQSKGRINVGSGFEGGSNMDMLIGGNALPFNSSKLARVTLSFVPHESAAVIPPDLSITYNVTISNSASAMYSNQFEDSDGILDLELVPAISRTNSTANFVTWGPDLTDNEGVASDGTYHVQGPVLVNDEEYSIQVSIVAENESDLSSPVSDTFVLPPVGAQ</sequence>
<dbReference type="PANTHER" id="PTHR36507">
    <property type="entry name" value="BLL1555 PROTEIN"/>
    <property type="match status" value="1"/>
</dbReference>
<name>A0A075MN47_9ARCH</name>
<dbReference type="EMBL" id="CP007174">
    <property type="protein sequence ID" value="AIF82212.1"/>
    <property type="molecule type" value="Genomic_DNA"/>
</dbReference>
<evidence type="ECO:0008006" key="3">
    <source>
        <dbReference type="Google" id="ProtNLM"/>
    </source>
</evidence>
<dbReference type="GeneID" id="41596070"/>
<dbReference type="HOGENOM" id="CLU_926277_0_0_2"/>
<accession>A0A075MN47</accession>
<protein>
    <recommendedName>
        <fullName evidence="3">Plastocyanin</fullName>
    </recommendedName>
</protein>
<evidence type="ECO:0000313" key="1">
    <source>
        <dbReference type="EMBL" id="AIF82212.1"/>
    </source>
</evidence>
<gene>
    <name evidence="1" type="ORF">NTE_00130</name>
</gene>
<organism evidence="1 2">
    <name type="scientific">Candidatus Nitrososphaera evergladensis SR1</name>
    <dbReference type="NCBI Taxonomy" id="1459636"/>
    <lineage>
        <taxon>Archaea</taxon>
        <taxon>Nitrososphaerota</taxon>
        <taxon>Nitrososphaeria</taxon>
        <taxon>Nitrososphaerales</taxon>
        <taxon>Nitrososphaeraceae</taxon>
        <taxon>Nitrososphaera</taxon>
    </lineage>
</organism>
<proteinExistence type="predicted"/>
<dbReference type="SUPFAM" id="SSF49503">
    <property type="entry name" value="Cupredoxins"/>
    <property type="match status" value="1"/>
</dbReference>
<dbReference type="Gene3D" id="2.60.40.420">
    <property type="entry name" value="Cupredoxins - blue copper proteins"/>
    <property type="match status" value="1"/>
</dbReference>
<keyword evidence="2" id="KW-1185">Reference proteome</keyword>
<dbReference type="InterPro" id="IPR052721">
    <property type="entry name" value="ET_Amicyanin"/>
</dbReference>
<dbReference type="RefSeq" id="WP_148699252.1">
    <property type="nucleotide sequence ID" value="NZ_CP007174.1"/>
</dbReference>
<reference evidence="1 2" key="1">
    <citation type="journal article" date="2014" name="PLoS ONE">
        <title>Genome Sequence of Candidatus Nitrososphaera evergladensis from Group I.1b Enriched from Everglades Soil Reveals Novel Genomic Features of the Ammonia-Oxidizing Archaea.</title>
        <authorList>
            <person name="Zhalnina K.V."/>
            <person name="Dias R."/>
            <person name="Leonard M.T."/>
            <person name="Dorr de Quadros P."/>
            <person name="Camargo F.A."/>
            <person name="Drew J.C."/>
            <person name="Farmerie W.G."/>
            <person name="Daroub S.H."/>
            <person name="Triplett E.W."/>
        </authorList>
    </citation>
    <scope>NUCLEOTIDE SEQUENCE [LARGE SCALE GENOMIC DNA]</scope>
    <source>
        <strain evidence="1 2">SR1</strain>
    </source>
</reference>
<evidence type="ECO:0000313" key="2">
    <source>
        <dbReference type="Proteomes" id="UP000028194"/>
    </source>
</evidence>
<dbReference type="Proteomes" id="UP000028194">
    <property type="component" value="Chromosome"/>
</dbReference>
<dbReference type="PANTHER" id="PTHR36507:SF1">
    <property type="entry name" value="BLL1555 PROTEIN"/>
    <property type="match status" value="1"/>
</dbReference>
<dbReference type="OrthoDB" id="4392at2157"/>